<dbReference type="OrthoDB" id="799911at2"/>
<dbReference type="RefSeq" id="WP_084286686.1">
    <property type="nucleotide sequence ID" value="NZ_FWYB01000001.1"/>
</dbReference>
<accession>A0A1W1ZV74</accession>
<protein>
    <submittedName>
        <fullName evidence="1">Uncharacterized protein</fullName>
    </submittedName>
</protein>
<evidence type="ECO:0000313" key="1">
    <source>
        <dbReference type="EMBL" id="SMC52349.1"/>
    </source>
</evidence>
<gene>
    <name evidence="1" type="ORF">SAMN04488101_10178</name>
</gene>
<dbReference type="STRING" id="475255.SAMN04488101_10178"/>
<reference evidence="1 2" key="1">
    <citation type="submission" date="2017-04" db="EMBL/GenBank/DDBJ databases">
        <authorList>
            <person name="Afonso C.L."/>
            <person name="Miller P.J."/>
            <person name="Scott M.A."/>
            <person name="Spackman E."/>
            <person name="Goraichik I."/>
            <person name="Dimitrov K.M."/>
            <person name="Suarez D.L."/>
            <person name="Swayne D.E."/>
        </authorList>
    </citation>
    <scope>NUCLEOTIDE SEQUENCE [LARGE SCALE GENOMIC DNA]</scope>
    <source>
        <strain evidence="1 2">DSM 19625</strain>
    </source>
</reference>
<sequence>MPPLKQDIISRVTGAAMHIMHASHLYGTSLWPKNGLKAPTMANFDMKDIIEVRAFVHYKEDGTPSYGMLLNMFNINWNRVKKQQTAIEPILDQSIYDNVYFSFDRASTLGMGLTRTMGQMHFKFTIND</sequence>
<dbReference type="Proteomes" id="UP000192678">
    <property type="component" value="Unassembled WGS sequence"/>
</dbReference>
<keyword evidence="2" id="KW-1185">Reference proteome</keyword>
<name>A0A1W1ZV74_9SPHI</name>
<dbReference type="AlphaFoldDB" id="A0A1W1ZV74"/>
<dbReference type="EMBL" id="FWYB01000001">
    <property type="protein sequence ID" value="SMC52349.1"/>
    <property type="molecule type" value="Genomic_DNA"/>
</dbReference>
<evidence type="ECO:0000313" key="2">
    <source>
        <dbReference type="Proteomes" id="UP000192678"/>
    </source>
</evidence>
<proteinExistence type="predicted"/>
<organism evidence="1 2">
    <name type="scientific">Pedobacter nyackensis</name>
    <dbReference type="NCBI Taxonomy" id="475255"/>
    <lineage>
        <taxon>Bacteria</taxon>
        <taxon>Pseudomonadati</taxon>
        <taxon>Bacteroidota</taxon>
        <taxon>Sphingobacteriia</taxon>
        <taxon>Sphingobacteriales</taxon>
        <taxon>Sphingobacteriaceae</taxon>
        <taxon>Pedobacter</taxon>
    </lineage>
</organism>